<accession>A0A2T3N9T4</accession>
<evidence type="ECO:0000313" key="12">
    <source>
        <dbReference type="Proteomes" id="UP000241346"/>
    </source>
</evidence>
<evidence type="ECO:0000256" key="1">
    <source>
        <dbReference type="ARBA" id="ARBA00022679"/>
    </source>
</evidence>
<dbReference type="PANTHER" id="PTHR43435:SF4">
    <property type="entry name" value="FGGY CARBOHYDRATE KINASE DOMAIN-CONTAINING PROTEIN"/>
    <property type="match status" value="1"/>
</dbReference>
<evidence type="ECO:0000256" key="4">
    <source>
        <dbReference type="ARBA" id="ARBA00022840"/>
    </source>
</evidence>
<keyword evidence="1 8" id="KW-0808">Transferase</keyword>
<name>A0A2T3N9T4_9GAMM</name>
<evidence type="ECO:0000256" key="6">
    <source>
        <dbReference type="ARBA" id="ARBA00023277"/>
    </source>
</evidence>
<feature type="domain" description="Carbohydrate kinase FGGY N-terminal" evidence="9">
    <location>
        <begin position="8"/>
        <end position="285"/>
    </location>
</feature>
<keyword evidence="2" id="KW-0547">Nucleotide-binding</keyword>
<dbReference type="GO" id="GO:0019150">
    <property type="term" value="F:D-ribulokinase activity"/>
    <property type="evidence" value="ECO:0007669"/>
    <property type="project" value="TreeGrafter"/>
</dbReference>
<evidence type="ECO:0000259" key="10">
    <source>
        <dbReference type="Pfam" id="PF02782"/>
    </source>
</evidence>
<keyword evidence="4" id="KW-0067">ATP-binding</keyword>
<protein>
    <recommendedName>
        <fullName evidence="7 8">Ribulokinase</fullName>
        <ecNumber evidence="7 8">2.7.1.16</ecNumber>
    </recommendedName>
</protein>
<dbReference type="InterPro" id="IPR043129">
    <property type="entry name" value="ATPase_NBD"/>
</dbReference>
<dbReference type="CDD" id="cd07781">
    <property type="entry name" value="ASKHA_NBD_FGGY_L-RBK"/>
    <property type="match status" value="1"/>
</dbReference>
<dbReference type="Pfam" id="PF00370">
    <property type="entry name" value="FGGY_N"/>
    <property type="match status" value="1"/>
</dbReference>
<dbReference type="EC" id="2.7.1.16" evidence="7 8"/>
<comment type="caution">
    <text evidence="11">The sequence shown here is derived from an EMBL/GenBank/DDBJ whole genome shotgun (WGS) entry which is preliminary data.</text>
</comment>
<evidence type="ECO:0000256" key="5">
    <source>
        <dbReference type="ARBA" id="ARBA00022935"/>
    </source>
</evidence>
<evidence type="ECO:0000256" key="2">
    <source>
        <dbReference type="ARBA" id="ARBA00022741"/>
    </source>
</evidence>
<comment type="similarity">
    <text evidence="8">Belongs to the ribulokinase family.</text>
</comment>
<dbReference type="InterPro" id="IPR018484">
    <property type="entry name" value="FGGY_N"/>
</dbReference>
<feature type="domain" description="Carbohydrate kinase FGGY C-terminal" evidence="10">
    <location>
        <begin position="294"/>
        <end position="504"/>
    </location>
</feature>
<dbReference type="UniPathway" id="UPA00145">
    <property type="reaction ID" value="UER00566"/>
</dbReference>
<dbReference type="InterPro" id="IPR005929">
    <property type="entry name" value="Ribulokinase"/>
</dbReference>
<dbReference type="NCBIfam" id="TIGR01234">
    <property type="entry name" value="L-ribulokinase"/>
    <property type="match status" value="1"/>
</dbReference>
<dbReference type="GO" id="GO:0005524">
    <property type="term" value="F:ATP binding"/>
    <property type="evidence" value="ECO:0007669"/>
    <property type="project" value="UniProtKB-UniRule"/>
</dbReference>
<evidence type="ECO:0000256" key="8">
    <source>
        <dbReference type="RuleBase" id="RU003455"/>
    </source>
</evidence>
<dbReference type="Gene3D" id="3.30.420.40">
    <property type="match status" value="1"/>
</dbReference>
<keyword evidence="3 8" id="KW-0418">Kinase</keyword>
<evidence type="ECO:0000256" key="3">
    <source>
        <dbReference type="ARBA" id="ARBA00022777"/>
    </source>
</evidence>
<comment type="pathway">
    <text evidence="8">Carbohydrate degradation; L-arabinose degradation via L-ribulose; D-xylulose 5-phosphate from L-arabinose (bacterial route): step 2/3.</text>
</comment>
<keyword evidence="6 8" id="KW-0119">Carbohydrate metabolism</keyword>
<gene>
    <name evidence="11" type="ORF">C9J01_19015</name>
</gene>
<dbReference type="PIRSF" id="PIRSF000538">
    <property type="entry name" value="GlpK"/>
    <property type="match status" value="1"/>
</dbReference>
<proteinExistence type="inferred from homology"/>
<dbReference type="InterPro" id="IPR018485">
    <property type="entry name" value="FGGY_C"/>
</dbReference>
<dbReference type="SUPFAM" id="SSF53067">
    <property type="entry name" value="Actin-like ATPase domain"/>
    <property type="match status" value="2"/>
</dbReference>
<dbReference type="RefSeq" id="WP_107299715.1">
    <property type="nucleotide sequence ID" value="NZ_PYMB01000011.1"/>
</dbReference>
<dbReference type="OrthoDB" id="9805576at2"/>
<evidence type="ECO:0000313" key="11">
    <source>
        <dbReference type="EMBL" id="PSW10301.1"/>
    </source>
</evidence>
<dbReference type="Pfam" id="PF02782">
    <property type="entry name" value="FGGY_C"/>
    <property type="match status" value="1"/>
</dbReference>
<dbReference type="GO" id="GO:0008741">
    <property type="term" value="F:ribulokinase activity"/>
    <property type="evidence" value="ECO:0007669"/>
    <property type="project" value="UniProtKB-UniRule"/>
</dbReference>
<reference evidence="11 12" key="1">
    <citation type="submission" date="2018-03" db="EMBL/GenBank/DDBJ databases">
        <title>Whole genome sequencing of Histamine producing bacteria.</title>
        <authorList>
            <person name="Butler K."/>
        </authorList>
    </citation>
    <scope>NUCLEOTIDE SEQUENCE [LARGE SCALE GENOMIC DNA]</scope>
    <source>
        <strain evidence="11 12">DSM 19138</strain>
    </source>
</reference>
<dbReference type="Proteomes" id="UP000241346">
    <property type="component" value="Unassembled WGS sequence"/>
</dbReference>
<dbReference type="Gene3D" id="1.20.58.2240">
    <property type="match status" value="1"/>
</dbReference>
<comment type="catalytic activity">
    <reaction evidence="8">
        <text>L-ribulose + ATP = L-ribulose 5-phosphate + ADP + H(+)</text>
        <dbReference type="Rhea" id="RHEA:22072"/>
        <dbReference type="ChEBI" id="CHEBI:15378"/>
        <dbReference type="ChEBI" id="CHEBI:16880"/>
        <dbReference type="ChEBI" id="CHEBI:30616"/>
        <dbReference type="ChEBI" id="CHEBI:58226"/>
        <dbReference type="ChEBI" id="CHEBI:456216"/>
        <dbReference type="EC" id="2.7.1.16"/>
    </reaction>
</comment>
<dbReference type="EMBL" id="PYMB01000011">
    <property type="protein sequence ID" value="PSW10301.1"/>
    <property type="molecule type" value="Genomic_DNA"/>
</dbReference>
<dbReference type="GO" id="GO:0019569">
    <property type="term" value="P:L-arabinose catabolic process to D-xylulose 5-phosphate"/>
    <property type="evidence" value="ECO:0007669"/>
    <property type="project" value="UniProtKB-UniPathway"/>
</dbReference>
<keyword evidence="5 8" id="KW-0054">Arabinose catabolism</keyword>
<dbReference type="InterPro" id="IPR000577">
    <property type="entry name" value="Carb_kinase_FGGY"/>
</dbReference>
<evidence type="ECO:0000259" key="9">
    <source>
        <dbReference type="Pfam" id="PF00370"/>
    </source>
</evidence>
<dbReference type="AlphaFoldDB" id="A0A2T3N9T4"/>
<organism evidence="11 12">
    <name type="scientific">Photobacterium rosenbergii</name>
    <dbReference type="NCBI Taxonomy" id="294936"/>
    <lineage>
        <taxon>Bacteria</taxon>
        <taxon>Pseudomonadati</taxon>
        <taxon>Pseudomonadota</taxon>
        <taxon>Gammaproteobacteria</taxon>
        <taxon>Vibrionales</taxon>
        <taxon>Vibrionaceae</taxon>
        <taxon>Photobacterium</taxon>
    </lineage>
</organism>
<dbReference type="GO" id="GO:0005737">
    <property type="term" value="C:cytoplasm"/>
    <property type="evidence" value="ECO:0007669"/>
    <property type="project" value="TreeGrafter"/>
</dbReference>
<evidence type="ECO:0000256" key="7">
    <source>
        <dbReference type="NCBIfam" id="TIGR01234"/>
    </source>
</evidence>
<sequence>MKPADKKYLIGLDFGSDSVRAVIVSAQNGKEKGSGVAFYKQWMNGAFSDPSKSMFRQHPSDYINAMTKAIQDAIADSEEGIAKKIVGIGVDTTGSTPAPVDANGEVLALKPEFWENPNAMFILWKDHTSVEMADRINKLAASDEFEDYTKYVGGIYSSEWYWSKAAYIAEQDNEIHKHTHSWVELCDWIPALLTDTTHPNKIKRGICGAGHKALWHESWGGLPSQEFLTAISPTLEGMRSKYSKTVHTSDEKAGTLTEEWATKLGLNQGIAVAVGEFDCHMGAVGAGAGENDLVKVVGTSTCDILMVDAEELGKQTINGICGQVNGSSLPGLVALEAGQSAFGDIYAWYKRLLSWPLQQWRDQNPEDKQVCKDIEESIFPMLTTAVGYNDNSEGAIALDWHNGRRTPNANQRLTGAIANLNLGSDAPELYHALVESTAFGAKSITECFQAQGVDIKRVIAIGGISKKSPLVMQTMSDCLNLRISVVESDQCCAIGAAIFGAVAAGLFTNAQEAQKVMSSPVCQVYSPRPQESEIYQKRFEAYQTLGQSIENLIMSGVKGEM</sequence>
<dbReference type="PANTHER" id="PTHR43435">
    <property type="entry name" value="RIBULOKINASE"/>
    <property type="match status" value="1"/>
</dbReference>
<dbReference type="NCBIfam" id="NF003154">
    <property type="entry name" value="PRK04123.1"/>
    <property type="match status" value="1"/>
</dbReference>